<dbReference type="InterPro" id="IPR019734">
    <property type="entry name" value="TPR_rpt"/>
</dbReference>
<accession>A0A2W2D9N2</accession>
<dbReference type="Pfam" id="PF13432">
    <property type="entry name" value="TPR_16"/>
    <property type="match status" value="2"/>
</dbReference>
<reference evidence="2 3" key="1">
    <citation type="submission" date="2018-01" db="EMBL/GenBank/DDBJ databases">
        <title>Draft genome sequence of Salinispora sp. 13K206.</title>
        <authorList>
            <person name="Sahin N."/>
            <person name="Saygin H."/>
            <person name="Ay H."/>
        </authorList>
    </citation>
    <scope>NUCLEOTIDE SEQUENCE [LARGE SCALE GENOMIC DNA]</scope>
    <source>
        <strain evidence="2 3">13K206</strain>
    </source>
</reference>
<dbReference type="Proteomes" id="UP000248749">
    <property type="component" value="Unassembled WGS sequence"/>
</dbReference>
<name>A0A2W2D9N2_9ACTN</name>
<dbReference type="Gene3D" id="1.25.40.10">
    <property type="entry name" value="Tetratricopeptide repeat domain"/>
    <property type="match status" value="1"/>
</dbReference>
<comment type="caution">
    <text evidence="2">The sequence shown here is derived from an EMBL/GenBank/DDBJ whole genome shotgun (WGS) entry which is preliminary data.</text>
</comment>
<feature type="compositionally biased region" description="Basic and acidic residues" evidence="1">
    <location>
        <begin position="16"/>
        <end position="26"/>
    </location>
</feature>
<protein>
    <submittedName>
        <fullName evidence="2">Uncharacterized protein</fullName>
    </submittedName>
</protein>
<evidence type="ECO:0000256" key="1">
    <source>
        <dbReference type="SAM" id="MobiDB-lite"/>
    </source>
</evidence>
<feature type="region of interest" description="Disordered" evidence="1">
    <location>
        <begin position="1"/>
        <end position="27"/>
    </location>
</feature>
<dbReference type="AlphaFoldDB" id="A0A2W2D9N2"/>
<sequence>MSRSSKEVPVGSFSRKSRDNRSDVEQSRATYQRALALFDQKRWSEAADGFAEAAGADPGSSSCRLFLGVSLTNAGRWEEALEPLRACLDLRPEYSEAHNALGMALGKLGRFADADEHIVHAARLGHPQAATTMRRRGIDYCRECHRPVHRTEPGTFDVNVISPKVGVQCTACDEVFCVPCLLGDADSAFNVPCLRCGGELTVMELDR</sequence>
<dbReference type="EMBL" id="POUB01000014">
    <property type="protein sequence ID" value="PZG02085.1"/>
    <property type="molecule type" value="Genomic_DNA"/>
</dbReference>
<evidence type="ECO:0000313" key="3">
    <source>
        <dbReference type="Proteomes" id="UP000248749"/>
    </source>
</evidence>
<keyword evidence="3" id="KW-1185">Reference proteome</keyword>
<dbReference type="SUPFAM" id="SSF48452">
    <property type="entry name" value="TPR-like"/>
    <property type="match status" value="1"/>
</dbReference>
<proteinExistence type="predicted"/>
<evidence type="ECO:0000313" key="2">
    <source>
        <dbReference type="EMBL" id="PZG02085.1"/>
    </source>
</evidence>
<dbReference type="SMART" id="SM00028">
    <property type="entry name" value="TPR"/>
    <property type="match status" value="3"/>
</dbReference>
<organism evidence="2 3">
    <name type="scientific">Micromonospora deserti</name>
    <dbReference type="NCBI Taxonomy" id="2070366"/>
    <lineage>
        <taxon>Bacteria</taxon>
        <taxon>Bacillati</taxon>
        <taxon>Actinomycetota</taxon>
        <taxon>Actinomycetes</taxon>
        <taxon>Micromonosporales</taxon>
        <taxon>Micromonosporaceae</taxon>
        <taxon>Micromonospora</taxon>
    </lineage>
</organism>
<gene>
    <name evidence="2" type="ORF">C1I99_04115</name>
</gene>
<dbReference type="InterPro" id="IPR011990">
    <property type="entry name" value="TPR-like_helical_dom_sf"/>
</dbReference>